<feature type="transmembrane region" description="Helical" evidence="7">
    <location>
        <begin position="209"/>
        <end position="234"/>
    </location>
</feature>
<gene>
    <name evidence="9" type="ORF">DC3_31770</name>
</gene>
<keyword evidence="10" id="KW-1185">Reference proteome</keyword>
<keyword evidence="3" id="KW-1003">Cell membrane</keyword>
<comment type="subcellular location">
    <subcellularLocation>
        <location evidence="1 7">Cell membrane</location>
        <topology evidence="1 7">Multi-pass membrane protein</topology>
    </subcellularLocation>
</comment>
<feature type="transmembrane region" description="Helical" evidence="7">
    <location>
        <begin position="261"/>
        <end position="282"/>
    </location>
</feature>
<feature type="transmembrane region" description="Helical" evidence="7">
    <location>
        <begin position="12"/>
        <end position="34"/>
    </location>
</feature>
<evidence type="ECO:0000256" key="2">
    <source>
        <dbReference type="ARBA" id="ARBA00022448"/>
    </source>
</evidence>
<dbReference type="Proteomes" id="UP000321306">
    <property type="component" value="Unassembled WGS sequence"/>
</dbReference>
<dbReference type="CDD" id="cd06261">
    <property type="entry name" value="TM_PBP2"/>
    <property type="match status" value="1"/>
</dbReference>
<dbReference type="InterPro" id="IPR035906">
    <property type="entry name" value="MetI-like_sf"/>
</dbReference>
<evidence type="ECO:0000256" key="6">
    <source>
        <dbReference type="ARBA" id="ARBA00023136"/>
    </source>
</evidence>
<keyword evidence="4 7" id="KW-0812">Transmembrane</keyword>
<dbReference type="Pfam" id="PF12911">
    <property type="entry name" value="OppC_N"/>
    <property type="match status" value="1"/>
</dbReference>
<dbReference type="Gene3D" id="1.10.3720.10">
    <property type="entry name" value="MetI-like"/>
    <property type="match status" value="1"/>
</dbReference>
<comment type="similarity">
    <text evidence="7">Belongs to the binding-protein-dependent transport system permease family.</text>
</comment>
<dbReference type="Pfam" id="PF00528">
    <property type="entry name" value="BPD_transp_1"/>
    <property type="match status" value="1"/>
</dbReference>
<sequence length="291" mass="31976">MNIWKKLRKNPLGIIGLILIVAFAIVAILAPVIAPIPDDMRNLARTFTIPNSMLREGFSSQPTPPSDAHMFGLAAGGYDIFWGLIWGTRAAFMVGIVVTLLTALVGMTVGTLAGYFGGWIDNIFMRFTDIIFAFPNIVLLMILVIVLRGGLPVIMLALILVGWAQYARVVRGDVLKVKRLEFVDAARSLGNTDSRVIIKHALPNSLNSLLALVSLDIGATVVSFAALSFIGVGVPEGFPDWGYLINISRPYFGQIEYWYTYIYPASFILLFVLGWTLLGEAIREAIDPRSR</sequence>
<name>A0A511N3Y1_DEIC1</name>
<evidence type="ECO:0000313" key="10">
    <source>
        <dbReference type="Proteomes" id="UP000321306"/>
    </source>
</evidence>
<dbReference type="PROSITE" id="PS50928">
    <property type="entry name" value="ABC_TM1"/>
    <property type="match status" value="1"/>
</dbReference>
<keyword evidence="2 7" id="KW-0813">Transport</keyword>
<keyword evidence="5 7" id="KW-1133">Transmembrane helix</keyword>
<evidence type="ECO:0000256" key="5">
    <source>
        <dbReference type="ARBA" id="ARBA00022989"/>
    </source>
</evidence>
<proteinExistence type="inferred from homology"/>
<feature type="domain" description="ABC transmembrane type-1" evidence="8">
    <location>
        <begin position="88"/>
        <end position="279"/>
    </location>
</feature>
<dbReference type="OrthoDB" id="9805884at2"/>
<evidence type="ECO:0000313" key="9">
    <source>
        <dbReference type="EMBL" id="GEM47542.1"/>
    </source>
</evidence>
<protein>
    <submittedName>
        <fullName evidence="9">Peptide ABC transporter permease</fullName>
    </submittedName>
</protein>
<evidence type="ECO:0000256" key="7">
    <source>
        <dbReference type="RuleBase" id="RU363032"/>
    </source>
</evidence>
<feature type="transmembrane region" description="Helical" evidence="7">
    <location>
        <begin position="90"/>
        <end position="115"/>
    </location>
</feature>
<dbReference type="RefSeq" id="WP_146885881.1">
    <property type="nucleotide sequence ID" value="NZ_BJXB01000014.1"/>
</dbReference>
<evidence type="ECO:0000259" key="8">
    <source>
        <dbReference type="PROSITE" id="PS50928"/>
    </source>
</evidence>
<comment type="caution">
    <text evidence="9">The sequence shown here is derived from an EMBL/GenBank/DDBJ whole genome shotgun (WGS) entry which is preliminary data.</text>
</comment>
<dbReference type="GO" id="GO:0055085">
    <property type="term" value="P:transmembrane transport"/>
    <property type="evidence" value="ECO:0007669"/>
    <property type="project" value="InterPro"/>
</dbReference>
<evidence type="ECO:0000256" key="3">
    <source>
        <dbReference type="ARBA" id="ARBA00022475"/>
    </source>
</evidence>
<dbReference type="GO" id="GO:0005886">
    <property type="term" value="C:plasma membrane"/>
    <property type="evidence" value="ECO:0007669"/>
    <property type="project" value="UniProtKB-SubCell"/>
</dbReference>
<dbReference type="InterPro" id="IPR050366">
    <property type="entry name" value="BP-dependent_transpt_permease"/>
</dbReference>
<dbReference type="InterPro" id="IPR025966">
    <property type="entry name" value="OppC_N"/>
</dbReference>
<dbReference type="PANTHER" id="PTHR43386:SF1">
    <property type="entry name" value="D,D-DIPEPTIDE TRANSPORT SYSTEM PERMEASE PROTEIN DDPC-RELATED"/>
    <property type="match status" value="1"/>
</dbReference>
<dbReference type="PANTHER" id="PTHR43386">
    <property type="entry name" value="OLIGOPEPTIDE TRANSPORT SYSTEM PERMEASE PROTEIN APPC"/>
    <property type="match status" value="1"/>
</dbReference>
<organism evidence="9 10">
    <name type="scientific">Deinococcus cellulosilyticus (strain DSM 18568 / NBRC 106333 / KACC 11606 / 5516J-15)</name>
    <dbReference type="NCBI Taxonomy" id="1223518"/>
    <lineage>
        <taxon>Bacteria</taxon>
        <taxon>Thermotogati</taxon>
        <taxon>Deinococcota</taxon>
        <taxon>Deinococci</taxon>
        <taxon>Deinococcales</taxon>
        <taxon>Deinococcaceae</taxon>
        <taxon>Deinococcus</taxon>
    </lineage>
</organism>
<evidence type="ECO:0000256" key="4">
    <source>
        <dbReference type="ARBA" id="ARBA00022692"/>
    </source>
</evidence>
<dbReference type="SUPFAM" id="SSF161098">
    <property type="entry name" value="MetI-like"/>
    <property type="match status" value="1"/>
</dbReference>
<dbReference type="AlphaFoldDB" id="A0A511N3Y1"/>
<feature type="transmembrane region" description="Helical" evidence="7">
    <location>
        <begin position="127"/>
        <end position="147"/>
    </location>
</feature>
<reference evidence="9 10" key="1">
    <citation type="submission" date="2019-07" db="EMBL/GenBank/DDBJ databases">
        <title>Whole genome shotgun sequence of Deinococcus cellulosilyticus NBRC 106333.</title>
        <authorList>
            <person name="Hosoyama A."/>
            <person name="Uohara A."/>
            <person name="Ohji S."/>
            <person name="Ichikawa N."/>
        </authorList>
    </citation>
    <scope>NUCLEOTIDE SEQUENCE [LARGE SCALE GENOMIC DNA]</scope>
    <source>
        <strain evidence="9 10">NBRC 106333</strain>
    </source>
</reference>
<accession>A0A511N3Y1</accession>
<dbReference type="InterPro" id="IPR000515">
    <property type="entry name" value="MetI-like"/>
</dbReference>
<dbReference type="EMBL" id="BJXB01000014">
    <property type="protein sequence ID" value="GEM47542.1"/>
    <property type="molecule type" value="Genomic_DNA"/>
</dbReference>
<keyword evidence="6 7" id="KW-0472">Membrane</keyword>
<evidence type="ECO:0000256" key="1">
    <source>
        <dbReference type="ARBA" id="ARBA00004651"/>
    </source>
</evidence>